<evidence type="ECO:0000313" key="11">
    <source>
        <dbReference type="EMBL" id="QGA25560.1"/>
    </source>
</evidence>
<evidence type="ECO:0000313" key="12">
    <source>
        <dbReference type="Proteomes" id="UP000326921"/>
    </source>
</evidence>
<evidence type="ECO:0000256" key="5">
    <source>
        <dbReference type="ARBA" id="ARBA00022927"/>
    </source>
</evidence>
<evidence type="ECO:0000256" key="8">
    <source>
        <dbReference type="ARBA" id="ARBA00023136"/>
    </source>
</evidence>
<evidence type="ECO:0000256" key="7">
    <source>
        <dbReference type="ARBA" id="ARBA00023010"/>
    </source>
</evidence>
<keyword evidence="3 9" id="KW-1003">Cell membrane</keyword>
<dbReference type="PANTHER" id="PTHR42982:SF1">
    <property type="entry name" value="SEC-INDEPENDENT PROTEIN TRANSLOCASE PROTEIN TATA"/>
    <property type="match status" value="1"/>
</dbReference>
<evidence type="ECO:0000256" key="2">
    <source>
        <dbReference type="ARBA" id="ARBA00022448"/>
    </source>
</evidence>
<dbReference type="PRINTS" id="PR01506">
    <property type="entry name" value="TATBPROTEIN"/>
</dbReference>
<comment type="subcellular location">
    <subcellularLocation>
        <location evidence="1 9">Cell membrane</location>
        <topology evidence="1 9">Single-pass membrane protein</topology>
    </subcellularLocation>
</comment>
<dbReference type="Gene3D" id="1.20.5.3310">
    <property type="match status" value="1"/>
</dbReference>
<keyword evidence="2 9" id="KW-0813">Transport</keyword>
<evidence type="ECO:0000256" key="3">
    <source>
        <dbReference type="ARBA" id="ARBA00022475"/>
    </source>
</evidence>
<feature type="compositionally biased region" description="Basic and acidic residues" evidence="10">
    <location>
        <begin position="77"/>
        <end position="87"/>
    </location>
</feature>
<dbReference type="NCBIfam" id="NF011430">
    <property type="entry name" value="PRK14861.1"/>
    <property type="match status" value="1"/>
</dbReference>
<keyword evidence="7 9" id="KW-0811">Translocation</keyword>
<keyword evidence="8 9" id="KW-0472">Membrane</keyword>
<accession>A0A5Q0QEG9</accession>
<dbReference type="EMBL" id="CP045652">
    <property type="protein sequence ID" value="QGA25560.1"/>
    <property type="molecule type" value="Genomic_DNA"/>
</dbReference>
<evidence type="ECO:0000256" key="1">
    <source>
        <dbReference type="ARBA" id="ARBA00004162"/>
    </source>
</evidence>
<feature type="transmembrane region" description="Helical" evidence="9">
    <location>
        <begin position="6"/>
        <end position="24"/>
    </location>
</feature>
<dbReference type="GO" id="GO:0043953">
    <property type="term" value="P:protein transport by the Tat complex"/>
    <property type="evidence" value="ECO:0007669"/>
    <property type="project" value="UniProtKB-UniRule"/>
</dbReference>
<comment type="similarity">
    <text evidence="9">Belongs to the TatA/E family.</text>
</comment>
<evidence type="ECO:0000256" key="9">
    <source>
        <dbReference type="HAMAP-Rule" id="MF_00236"/>
    </source>
</evidence>
<name>A0A5Q0QEG9_9SPHI</name>
<protein>
    <recommendedName>
        <fullName evidence="9">Sec-independent protein translocase protein TatA</fullName>
    </recommendedName>
</protein>
<dbReference type="Proteomes" id="UP000326921">
    <property type="component" value="Chromosome"/>
</dbReference>
<dbReference type="HAMAP" id="MF_00236">
    <property type="entry name" value="TatA_E"/>
    <property type="match status" value="1"/>
</dbReference>
<feature type="compositionally biased region" description="Basic and acidic residues" evidence="10">
    <location>
        <begin position="171"/>
        <end position="180"/>
    </location>
</feature>
<evidence type="ECO:0000256" key="6">
    <source>
        <dbReference type="ARBA" id="ARBA00022989"/>
    </source>
</evidence>
<dbReference type="AlphaFoldDB" id="A0A5Q0QEG9"/>
<dbReference type="InterPro" id="IPR006312">
    <property type="entry name" value="TatA/E"/>
</dbReference>
<evidence type="ECO:0000256" key="4">
    <source>
        <dbReference type="ARBA" id="ARBA00022692"/>
    </source>
</evidence>
<sequence>MNLAFLNIGTQEMMLIILVALLLFGGKKLPELARGLGRGIREFKDASEGIKREISDQINNFEKEIEDVKADIEKEPEARVAEQKVEETVESAETVGEELASEESTNKEKKAPQFTAPSGTYEHQPYQTPTADDYYSYGYNDHFSNNESAEATLEQANDAEVEETPSSDRNPSQEENTKNA</sequence>
<keyword evidence="12" id="KW-1185">Reference proteome</keyword>
<comment type="subunit">
    <text evidence="9">Forms a complex with TatC.</text>
</comment>
<keyword evidence="4 9" id="KW-0812">Transmembrane</keyword>
<dbReference type="PANTHER" id="PTHR42982">
    <property type="entry name" value="SEC-INDEPENDENT PROTEIN TRANSLOCASE PROTEIN TATA"/>
    <property type="match status" value="1"/>
</dbReference>
<dbReference type="GO" id="GO:0008320">
    <property type="term" value="F:protein transmembrane transporter activity"/>
    <property type="evidence" value="ECO:0007669"/>
    <property type="project" value="UniProtKB-UniRule"/>
</dbReference>
<dbReference type="KEGG" id="sphe:GFH32_04165"/>
<dbReference type="RefSeq" id="WP_153509880.1">
    <property type="nucleotide sequence ID" value="NZ_CP045652.1"/>
</dbReference>
<proteinExistence type="inferred from homology"/>
<dbReference type="InterPro" id="IPR003369">
    <property type="entry name" value="TatA/B/E"/>
</dbReference>
<keyword evidence="6 9" id="KW-1133">Transmembrane helix</keyword>
<gene>
    <name evidence="9 11" type="primary">tatA</name>
    <name evidence="11" type="ORF">GFH32_04165</name>
</gene>
<dbReference type="NCBIfam" id="TIGR01411">
    <property type="entry name" value="tatAE"/>
    <property type="match status" value="1"/>
</dbReference>
<comment type="function">
    <text evidence="9">Part of the twin-arginine translocation (Tat) system that transports large folded proteins containing a characteristic twin-arginine motif in their signal peptide across membranes. TatA could form the protein-conducting channel of the Tat system.</text>
</comment>
<dbReference type="Pfam" id="PF02416">
    <property type="entry name" value="TatA_B_E"/>
    <property type="match status" value="1"/>
</dbReference>
<dbReference type="GO" id="GO:0033281">
    <property type="term" value="C:TAT protein transport complex"/>
    <property type="evidence" value="ECO:0007669"/>
    <property type="project" value="UniProtKB-UniRule"/>
</dbReference>
<evidence type="ECO:0000256" key="10">
    <source>
        <dbReference type="SAM" id="MobiDB-lite"/>
    </source>
</evidence>
<reference evidence="11 12" key="1">
    <citation type="submission" date="2019-10" db="EMBL/GenBank/DDBJ databases">
        <authorList>
            <person name="Dong K."/>
        </authorList>
    </citation>
    <scope>NUCLEOTIDE SEQUENCE [LARGE SCALE GENOMIC DNA]</scope>
    <source>
        <strain evidence="12">dk4302</strain>
    </source>
</reference>
<keyword evidence="5 9" id="KW-0653">Protein transport</keyword>
<feature type="region of interest" description="Disordered" evidence="10">
    <location>
        <begin position="77"/>
        <end position="180"/>
    </location>
</feature>
<organism evidence="11 12">
    <name type="scientific">Sphingobacterium zhuxiongii</name>
    <dbReference type="NCBI Taxonomy" id="2662364"/>
    <lineage>
        <taxon>Bacteria</taxon>
        <taxon>Pseudomonadati</taxon>
        <taxon>Bacteroidota</taxon>
        <taxon>Sphingobacteriia</taxon>
        <taxon>Sphingobacteriales</taxon>
        <taxon>Sphingobacteriaceae</taxon>
        <taxon>Sphingobacterium</taxon>
    </lineage>
</organism>